<evidence type="ECO:0000256" key="2">
    <source>
        <dbReference type="ARBA" id="ARBA00022801"/>
    </source>
</evidence>
<feature type="domain" description="Peptidase S8/S53" evidence="5">
    <location>
        <begin position="3"/>
        <end position="127"/>
    </location>
</feature>
<dbReference type="InterPro" id="IPR000209">
    <property type="entry name" value="Peptidase_S8/S53_dom"/>
</dbReference>
<proteinExistence type="inferred from homology"/>
<gene>
    <name evidence="7" type="primary">LOC123726174</name>
</gene>
<reference evidence="7" key="1">
    <citation type="submission" date="2025-08" db="UniProtKB">
        <authorList>
            <consortium name="RefSeq"/>
        </authorList>
    </citation>
    <scope>IDENTIFICATION</scope>
</reference>
<dbReference type="GeneID" id="123726174"/>
<keyword evidence="6" id="KW-1185">Reference proteome</keyword>
<accession>A0ABM3CQB4</accession>
<dbReference type="InterPro" id="IPR036852">
    <property type="entry name" value="Peptidase_S8/S53_dom_sf"/>
</dbReference>
<evidence type="ECO:0000259" key="5">
    <source>
        <dbReference type="Pfam" id="PF00082"/>
    </source>
</evidence>
<dbReference type="SUPFAM" id="SSF52743">
    <property type="entry name" value="Subtilisin-like"/>
    <property type="match status" value="1"/>
</dbReference>
<evidence type="ECO:0000256" key="4">
    <source>
        <dbReference type="PROSITE-ProRule" id="PRU01240"/>
    </source>
</evidence>
<comment type="caution">
    <text evidence="4">Lacks conserved residue(s) required for the propagation of feature annotation.</text>
</comment>
<evidence type="ECO:0000313" key="6">
    <source>
        <dbReference type="Proteomes" id="UP001652741"/>
    </source>
</evidence>
<sequence>MGIRMLEGDVTDMVEAPSLSFRQQHVDIYSASLEPEDDGRTVEGPGPLASLALENVIHISRKGHVSIFVWASGNGVRSVDHCSCYGYTNSIYTISISSTTQTRVSPDYLEPCPFILASTYSSSSTNRQRARMLIRHDTTISPDDIAYEWRA</sequence>
<keyword evidence="3" id="KW-0720">Serine protease</keyword>
<dbReference type="PROSITE" id="PS51892">
    <property type="entry name" value="SUBTILASE"/>
    <property type="match status" value="1"/>
</dbReference>
<dbReference type="Gene3D" id="3.40.50.200">
    <property type="entry name" value="Peptidase S8/S53 domain"/>
    <property type="match status" value="1"/>
</dbReference>
<organism evidence="6 7">
    <name type="scientific">Salmo salar</name>
    <name type="common">Atlantic salmon</name>
    <dbReference type="NCBI Taxonomy" id="8030"/>
    <lineage>
        <taxon>Eukaryota</taxon>
        <taxon>Metazoa</taxon>
        <taxon>Chordata</taxon>
        <taxon>Craniata</taxon>
        <taxon>Vertebrata</taxon>
        <taxon>Euteleostomi</taxon>
        <taxon>Actinopterygii</taxon>
        <taxon>Neopterygii</taxon>
        <taxon>Teleostei</taxon>
        <taxon>Protacanthopterygii</taxon>
        <taxon>Salmoniformes</taxon>
        <taxon>Salmonidae</taxon>
        <taxon>Salmoninae</taxon>
        <taxon>Salmo</taxon>
    </lineage>
</organism>
<dbReference type="RefSeq" id="XP_045548741.1">
    <property type="nucleotide sequence ID" value="XM_045692785.1"/>
</dbReference>
<evidence type="ECO:0000256" key="3">
    <source>
        <dbReference type="ARBA" id="ARBA00022825"/>
    </source>
</evidence>
<dbReference type="PANTHER" id="PTHR42884:SF30">
    <property type="entry name" value="PROPROTEIN CONVERTASE SUBTILISIN_KEXIN TYPE 5"/>
    <property type="match status" value="1"/>
</dbReference>
<dbReference type="Pfam" id="PF00082">
    <property type="entry name" value="Peptidase_S8"/>
    <property type="match status" value="1"/>
</dbReference>
<keyword evidence="2" id="KW-0378">Hydrolase</keyword>
<keyword evidence="1" id="KW-0645">Protease</keyword>
<dbReference type="PANTHER" id="PTHR42884">
    <property type="entry name" value="PROPROTEIN CONVERTASE SUBTILISIN/KEXIN-RELATED"/>
    <property type="match status" value="1"/>
</dbReference>
<evidence type="ECO:0000313" key="7">
    <source>
        <dbReference type="RefSeq" id="XP_045548741.1"/>
    </source>
</evidence>
<name>A0ABM3CQB4_SALSA</name>
<dbReference type="Proteomes" id="UP001652741">
    <property type="component" value="Chromosome ssa13"/>
</dbReference>
<protein>
    <submittedName>
        <fullName evidence="7">Proprotein convertase subtilisin/kexin type 6</fullName>
    </submittedName>
</protein>
<comment type="similarity">
    <text evidence="4">Belongs to the peptidase S8 family.</text>
</comment>
<evidence type="ECO:0000256" key="1">
    <source>
        <dbReference type="ARBA" id="ARBA00022670"/>
    </source>
</evidence>